<evidence type="ECO:0000313" key="1">
    <source>
        <dbReference type="EMBL" id="GMN30316.1"/>
    </source>
</evidence>
<gene>
    <name evidence="1" type="ORF">TIFTF001_041439</name>
</gene>
<name>A0AA87ZPG0_FICCA</name>
<sequence length="77" mass="8325">MDWPPQPLHSCASGTDTYVKGPIIFVGVADVTVVLAERKLTSYVYAVGGSKLLQPDLEQHSTGHSIRGKYNSAYSIC</sequence>
<dbReference type="EMBL" id="BTGU01001849">
    <property type="protein sequence ID" value="GMN30316.1"/>
    <property type="molecule type" value="Genomic_DNA"/>
</dbReference>
<organism evidence="1 2">
    <name type="scientific">Ficus carica</name>
    <name type="common">Common fig</name>
    <dbReference type="NCBI Taxonomy" id="3494"/>
    <lineage>
        <taxon>Eukaryota</taxon>
        <taxon>Viridiplantae</taxon>
        <taxon>Streptophyta</taxon>
        <taxon>Embryophyta</taxon>
        <taxon>Tracheophyta</taxon>
        <taxon>Spermatophyta</taxon>
        <taxon>Magnoliopsida</taxon>
        <taxon>eudicotyledons</taxon>
        <taxon>Gunneridae</taxon>
        <taxon>Pentapetalae</taxon>
        <taxon>rosids</taxon>
        <taxon>fabids</taxon>
        <taxon>Rosales</taxon>
        <taxon>Moraceae</taxon>
        <taxon>Ficeae</taxon>
        <taxon>Ficus</taxon>
    </lineage>
</organism>
<protein>
    <submittedName>
        <fullName evidence="1">Uncharacterized protein</fullName>
    </submittedName>
</protein>
<comment type="caution">
    <text evidence="1">The sequence shown here is derived from an EMBL/GenBank/DDBJ whole genome shotgun (WGS) entry which is preliminary data.</text>
</comment>
<dbReference type="AlphaFoldDB" id="A0AA87ZPG0"/>
<reference evidence="1" key="1">
    <citation type="submission" date="2023-07" db="EMBL/GenBank/DDBJ databases">
        <title>draft genome sequence of fig (Ficus carica).</title>
        <authorList>
            <person name="Takahashi T."/>
            <person name="Nishimura K."/>
        </authorList>
    </citation>
    <scope>NUCLEOTIDE SEQUENCE</scope>
</reference>
<evidence type="ECO:0000313" key="2">
    <source>
        <dbReference type="Proteomes" id="UP001187192"/>
    </source>
</evidence>
<keyword evidence="2" id="KW-1185">Reference proteome</keyword>
<accession>A0AA87ZPG0</accession>
<proteinExistence type="predicted"/>
<dbReference type="Proteomes" id="UP001187192">
    <property type="component" value="Unassembled WGS sequence"/>
</dbReference>